<feature type="coiled-coil region" evidence="1">
    <location>
        <begin position="46"/>
        <end position="99"/>
    </location>
</feature>
<keyword evidence="3" id="KW-1185">Reference proteome</keyword>
<reference evidence="2 3" key="1">
    <citation type="submission" date="2014-03" db="EMBL/GenBank/DDBJ databases">
        <title>Genome of Paenirhodobacter enshiensis DW2-9.</title>
        <authorList>
            <person name="Wang D."/>
            <person name="Wang G."/>
        </authorList>
    </citation>
    <scope>NUCLEOTIDE SEQUENCE [LARGE SCALE GENOMIC DNA]</scope>
    <source>
        <strain evidence="2 3">DW2-9</strain>
    </source>
</reference>
<keyword evidence="1" id="KW-0175">Coiled coil</keyword>
<dbReference type="STRING" id="1105367.CG50_13800"/>
<evidence type="ECO:0000313" key="2">
    <source>
        <dbReference type="EMBL" id="KFI24145.1"/>
    </source>
</evidence>
<comment type="caution">
    <text evidence="2">The sequence shown here is derived from an EMBL/GenBank/DDBJ whole genome shotgun (WGS) entry which is preliminary data.</text>
</comment>
<dbReference type="AlphaFoldDB" id="A0A086XQ45"/>
<sequence>MGDALTANHQLDAMMAKALAYREVLKGTRGKLDIARRQRNEAISLCHEAMAERDALKAEIERLRGEKAAPAVVYWRGQAKAAKAEVERLEADDSRARAALRQIIEISAGPIRRIAEEGLA</sequence>
<dbReference type="Proteomes" id="UP000028824">
    <property type="component" value="Unassembled WGS sequence"/>
</dbReference>
<dbReference type="RefSeq" id="WP_036640619.1">
    <property type="nucleotide sequence ID" value="NZ_JFZB01000077.1"/>
</dbReference>
<organism evidence="2 3">
    <name type="scientific">Paenirhodobacter enshiensis</name>
    <dbReference type="NCBI Taxonomy" id="1105367"/>
    <lineage>
        <taxon>Bacteria</taxon>
        <taxon>Pseudomonadati</taxon>
        <taxon>Pseudomonadota</taxon>
        <taxon>Alphaproteobacteria</taxon>
        <taxon>Rhodobacterales</taxon>
        <taxon>Rhodobacter group</taxon>
        <taxon>Paenirhodobacter</taxon>
    </lineage>
</organism>
<accession>A0A086XQ45</accession>
<gene>
    <name evidence="2" type="ORF">CG50_13800</name>
</gene>
<name>A0A086XQ45_9RHOB</name>
<proteinExistence type="predicted"/>
<protein>
    <submittedName>
        <fullName evidence="2">Uncharacterized protein</fullName>
    </submittedName>
</protein>
<evidence type="ECO:0000256" key="1">
    <source>
        <dbReference type="SAM" id="Coils"/>
    </source>
</evidence>
<dbReference type="EMBL" id="JFZB01000077">
    <property type="protein sequence ID" value="KFI24145.1"/>
    <property type="molecule type" value="Genomic_DNA"/>
</dbReference>
<evidence type="ECO:0000313" key="3">
    <source>
        <dbReference type="Proteomes" id="UP000028824"/>
    </source>
</evidence>